<evidence type="ECO:0008006" key="2">
    <source>
        <dbReference type="Google" id="ProtNLM"/>
    </source>
</evidence>
<dbReference type="EMBL" id="LAZR01011210">
    <property type="protein sequence ID" value="KKM62875.1"/>
    <property type="molecule type" value="Genomic_DNA"/>
</dbReference>
<accession>A0A0F9LFE1</accession>
<evidence type="ECO:0000313" key="1">
    <source>
        <dbReference type="EMBL" id="KKM62875.1"/>
    </source>
</evidence>
<gene>
    <name evidence="1" type="ORF">LCGC14_1517290</name>
</gene>
<dbReference type="PROSITE" id="PS51257">
    <property type="entry name" value="PROKAR_LIPOPROTEIN"/>
    <property type="match status" value="1"/>
</dbReference>
<sequence>MIKYVFGILCISLSFLACERIDGNEEEKDTFKLSAESTVIGTWKTSEKIPSGRSEADFRYFDVDWIYEFNSDATYSYVINSYGFDDENPDEVIGQSETSGTYEVKGDSIFIKGKTNTSWEKGFNPEPTFTLLKEVANASKFQISDDTLSLYYLSYP</sequence>
<dbReference type="AlphaFoldDB" id="A0A0F9LFE1"/>
<reference evidence="1" key="1">
    <citation type="journal article" date="2015" name="Nature">
        <title>Complex archaea that bridge the gap between prokaryotes and eukaryotes.</title>
        <authorList>
            <person name="Spang A."/>
            <person name="Saw J.H."/>
            <person name="Jorgensen S.L."/>
            <person name="Zaremba-Niedzwiedzka K."/>
            <person name="Martijn J."/>
            <person name="Lind A.E."/>
            <person name="van Eijk R."/>
            <person name="Schleper C."/>
            <person name="Guy L."/>
            <person name="Ettema T.J."/>
        </authorList>
    </citation>
    <scope>NUCLEOTIDE SEQUENCE</scope>
</reference>
<name>A0A0F9LFE1_9ZZZZ</name>
<organism evidence="1">
    <name type="scientific">marine sediment metagenome</name>
    <dbReference type="NCBI Taxonomy" id="412755"/>
    <lineage>
        <taxon>unclassified sequences</taxon>
        <taxon>metagenomes</taxon>
        <taxon>ecological metagenomes</taxon>
    </lineage>
</organism>
<protein>
    <recommendedName>
        <fullName evidence="2">Lipocalin-like domain-containing protein</fullName>
    </recommendedName>
</protein>
<comment type="caution">
    <text evidence="1">The sequence shown here is derived from an EMBL/GenBank/DDBJ whole genome shotgun (WGS) entry which is preliminary data.</text>
</comment>
<feature type="non-terminal residue" evidence="1">
    <location>
        <position position="156"/>
    </location>
</feature>
<proteinExistence type="predicted"/>